<sequence>MKKDEKNKEDKKKDEKNEKEKKEDEKNEEEKKKADEIEEDDLHTAIASKSQDDRVILTIVEEPGILPNLPSKEKIEKDKKAKELEFFRRDQKQVGSAETENIQPARAGSVSRKKQKSRGGKQQAAASVAATPKGSRKRMLRTGKLASARSLRQKVLH</sequence>
<dbReference type="AlphaFoldDB" id="A0A3P6TMX1"/>
<feature type="compositionally biased region" description="Basic and acidic residues" evidence="1">
    <location>
        <begin position="1"/>
        <end position="35"/>
    </location>
</feature>
<dbReference type="OrthoDB" id="10675503at2759"/>
<gene>
    <name evidence="2" type="ORF">CGOC_LOCUS6357</name>
</gene>
<accession>A0A3P6TMX1</accession>
<organism evidence="2 3">
    <name type="scientific">Cylicostephanus goldi</name>
    <name type="common">Nematode worm</name>
    <dbReference type="NCBI Taxonomy" id="71465"/>
    <lineage>
        <taxon>Eukaryota</taxon>
        <taxon>Metazoa</taxon>
        <taxon>Ecdysozoa</taxon>
        <taxon>Nematoda</taxon>
        <taxon>Chromadorea</taxon>
        <taxon>Rhabditida</taxon>
        <taxon>Rhabditina</taxon>
        <taxon>Rhabditomorpha</taxon>
        <taxon>Strongyloidea</taxon>
        <taxon>Strongylidae</taxon>
        <taxon>Cylicostephanus</taxon>
    </lineage>
</organism>
<feature type="region of interest" description="Disordered" evidence="1">
    <location>
        <begin position="86"/>
        <end position="157"/>
    </location>
</feature>
<reference evidence="2 3" key="1">
    <citation type="submission" date="2018-11" db="EMBL/GenBank/DDBJ databases">
        <authorList>
            <consortium name="Pathogen Informatics"/>
        </authorList>
    </citation>
    <scope>NUCLEOTIDE SEQUENCE [LARGE SCALE GENOMIC DNA]</scope>
</reference>
<keyword evidence="3" id="KW-1185">Reference proteome</keyword>
<dbReference type="Proteomes" id="UP000271889">
    <property type="component" value="Unassembled WGS sequence"/>
</dbReference>
<name>A0A3P6TMX1_CYLGO</name>
<evidence type="ECO:0000256" key="1">
    <source>
        <dbReference type="SAM" id="MobiDB-lite"/>
    </source>
</evidence>
<feature type="compositionally biased region" description="Polar residues" evidence="1">
    <location>
        <begin position="93"/>
        <end position="102"/>
    </location>
</feature>
<evidence type="ECO:0000313" key="3">
    <source>
        <dbReference type="Proteomes" id="UP000271889"/>
    </source>
</evidence>
<proteinExistence type="predicted"/>
<feature type="region of interest" description="Disordered" evidence="1">
    <location>
        <begin position="1"/>
        <end position="54"/>
    </location>
</feature>
<protein>
    <submittedName>
        <fullName evidence="2">Uncharacterized protein</fullName>
    </submittedName>
</protein>
<dbReference type="EMBL" id="UYRV01020547">
    <property type="protein sequence ID" value="VDK67724.1"/>
    <property type="molecule type" value="Genomic_DNA"/>
</dbReference>
<evidence type="ECO:0000313" key="2">
    <source>
        <dbReference type="EMBL" id="VDK67724.1"/>
    </source>
</evidence>